<dbReference type="Pfam" id="PF00010">
    <property type="entry name" value="HLH"/>
    <property type="match status" value="1"/>
</dbReference>
<comment type="caution">
    <text evidence="11">The sequence shown here is derived from an EMBL/GenBank/DDBJ whole genome shotgun (WGS) entry which is preliminary data.</text>
</comment>
<keyword evidence="7" id="KW-0804">Transcription</keyword>
<dbReference type="GO" id="GO:0070888">
    <property type="term" value="F:E-box binding"/>
    <property type="evidence" value="ECO:0007669"/>
    <property type="project" value="TreeGrafter"/>
</dbReference>
<keyword evidence="3" id="KW-0221">Differentiation</keyword>
<evidence type="ECO:0000256" key="9">
    <source>
        <dbReference type="SAM" id="MobiDB-lite"/>
    </source>
</evidence>
<evidence type="ECO:0000256" key="1">
    <source>
        <dbReference type="ARBA" id="ARBA00011571"/>
    </source>
</evidence>
<accession>A0A8S4BR95</accession>
<dbReference type="SMART" id="SM00353">
    <property type="entry name" value="HLH"/>
    <property type="match status" value="1"/>
</dbReference>
<feature type="region of interest" description="Disordered" evidence="9">
    <location>
        <begin position="18"/>
        <end position="37"/>
    </location>
</feature>
<dbReference type="Proteomes" id="UP000677803">
    <property type="component" value="Unassembled WGS sequence"/>
</dbReference>
<name>A0A8S4BR95_9TELE</name>
<dbReference type="GO" id="GO:0000981">
    <property type="term" value="F:DNA-binding transcription factor activity, RNA polymerase II-specific"/>
    <property type="evidence" value="ECO:0007669"/>
    <property type="project" value="TreeGrafter"/>
</dbReference>
<evidence type="ECO:0000256" key="6">
    <source>
        <dbReference type="ARBA" id="ARBA00023125"/>
    </source>
</evidence>
<evidence type="ECO:0000256" key="8">
    <source>
        <dbReference type="ARBA" id="ARBA00023242"/>
    </source>
</evidence>
<evidence type="ECO:0000256" key="3">
    <source>
        <dbReference type="ARBA" id="ARBA00022782"/>
    </source>
</evidence>
<dbReference type="FunFam" id="4.10.280.10:FF:000006">
    <property type="entry name" value="Neurogenic differentiation factor"/>
    <property type="match status" value="1"/>
</dbReference>
<feature type="region of interest" description="Disordered" evidence="9">
    <location>
        <begin position="43"/>
        <end position="73"/>
    </location>
</feature>
<evidence type="ECO:0000259" key="10">
    <source>
        <dbReference type="PROSITE" id="PS50888"/>
    </source>
</evidence>
<dbReference type="GO" id="GO:0061564">
    <property type="term" value="P:axon development"/>
    <property type="evidence" value="ECO:0007669"/>
    <property type="project" value="TreeGrafter"/>
</dbReference>
<feature type="domain" description="BHLH" evidence="10">
    <location>
        <begin position="64"/>
        <end position="116"/>
    </location>
</feature>
<dbReference type="InterPro" id="IPR050359">
    <property type="entry name" value="bHLH_transcription_factors"/>
</dbReference>
<dbReference type="GO" id="GO:0045944">
    <property type="term" value="P:positive regulation of transcription by RNA polymerase II"/>
    <property type="evidence" value="ECO:0007669"/>
    <property type="project" value="TreeGrafter"/>
</dbReference>
<dbReference type="SUPFAM" id="SSF47459">
    <property type="entry name" value="HLH, helix-loop-helix DNA-binding domain"/>
    <property type="match status" value="1"/>
</dbReference>
<gene>
    <name evidence="11" type="ORF">MMEN_LOCUS20876</name>
</gene>
<feature type="region of interest" description="Disordered" evidence="9">
    <location>
        <begin position="148"/>
        <end position="174"/>
    </location>
</feature>
<dbReference type="PANTHER" id="PTHR19290">
    <property type="entry name" value="BASIC HELIX-LOOP-HELIX PROTEIN NEUROGENIN-RELATED"/>
    <property type="match status" value="1"/>
</dbReference>
<dbReference type="InterPro" id="IPR011598">
    <property type="entry name" value="bHLH_dom"/>
</dbReference>
<dbReference type="PROSITE" id="PS50888">
    <property type="entry name" value="BHLH"/>
    <property type="match status" value="1"/>
</dbReference>
<dbReference type="AlphaFoldDB" id="A0A8S4BR95"/>
<evidence type="ECO:0000256" key="2">
    <source>
        <dbReference type="ARBA" id="ARBA00022473"/>
    </source>
</evidence>
<dbReference type="Gene3D" id="4.10.280.10">
    <property type="entry name" value="Helix-loop-helix DNA-binding domain"/>
    <property type="match status" value="1"/>
</dbReference>
<keyword evidence="8" id="KW-0539">Nucleus</keyword>
<dbReference type="GO" id="GO:0046983">
    <property type="term" value="F:protein dimerization activity"/>
    <property type="evidence" value="ECO:0007669"/>
    <property type="project" value="InterPro"/>
</dbReference>
<keyword evidence="6" id="KW-0238">DNA-binding</keyword>
<evidence type="ECO:0000313" key="11">
    <source>
        <dbReference type="EMBL" id="CAG6017834.1"/>
    </source>
</evidence>
<dbReference type="InterPro" id="IPR036638">
    <property type="entry name" value="HLH_DNA-bd_sf"/>
</dbReference>
<protein>
    <submittedName>
        <fullName evidence="11">(Atlantic silverside) hypothetical protein</fullName>
    </submittedName>
</protein>
<dbReference type="GO" id="GO:0005634">
    <property type="term" value="C:nucleus"/>
    <property type="evidence" value="ECO:0007669"/>
    <property type="project" value="TreeGrafter"/>
</dbReference>
<evidence type="ECO:0000256" key="7">
    <source>
        <dbReference type="ARBA" id="ARBA00023163"/>
    </source>
</evidence>
<dbReference type="PANTHER" id="PTHR19290:SF94">
    <property type="entry name" value="NEUROGENIN-3"/>
    <property type="match status" value="1"/>
</dbReference>
<keyword evidence="5" id="KW-0805">Transcription regulation</keyword>
<sequence>MSLKLWCAPNDLRALGAAHASPDITGPEGEPDAAPGKPLKVFARRASRTKSPKPREEQSARRGRRRVKANDRERHRMHNLNSALDALRSILPALPEDAKLTKIETLRFARNYIWVLAETLRMGEQRGHAGDHPPAAVPDLDLDSPVSDCSAGWDSASPPGSCRVSSADASAREGSGSIPLKFYFTSLCGGSDFINSTWHH</sequence>
<proteinExistence type="predicted"/>
<keyword evidence="4" id="KW-0524">Neurogenesis</keyword>
<dbReference type="GO" id="GO:0007423">
    <property type="term" value="P:sensory organ development"/>
    <property type="evidence" value="ECO:0007669"/>
    <property type="project" value="TreeGrafter"/>
</dbReference>
<dbReference type="OrthoDB" id="5969565at2759"/>
<organism evidence="11 12">
    <name type="scientific">Menidia menidia</name>
    <name type="common">Atlantic silverside</name>
    <dbReference type="NCBI Taxonomy" id="238744"/>
    <lineage>
        <taxon>Eukaryota</taxon>
        <taxon>Metazoa</taxon>
        <taxon>Chordata</taxon>
        <taxon>Craniata</taxon>
        <taxon>Vertebrata</taxon>
        <taxon>Euteleostomi</taxon>
        <taxon>Actinopterygii</taxon>
        <taxon>Neopterygii</taxon>
        <taxon>Teleostei</taxon>
        <taxon>Neoteleostei</taxon>
        <taxon>Acanthomorphata</taxon>
        <taxon>Ovalentaria</taxon>
        <taxon>Atherinomorphae</taxon>
        <taxon>Atheriniformes</taxon>
        <taxon>Atherinopsidae</taxon>
        <taxon>Menidiinae</taxon>
        <taxon>Menidia</taxon>
    </lineage>
</organism>
<dbReference type="EMBL" id="CAJRST010039999">
    <property type="protein sequence ID" value="CAG6017834.1"/>
    <property type="molecule type" value="Genomic_DNA"/>
</dbReference>
<feature type="compositionally biased region" description="Basic residues" evidence="9">
    <location>
        <begin position="43"/>
        <end position="52"/>
    </location>
</feature>
<reference evidence="11" key="1">
    <citation type="submission" date="2021-05" db="EMBL/GenBank/DDBJ databases">
        <authorList>
            <person name="Tigano A."/>
        </authorList>
    </citation>
    <scope>NUCLEOTIDE SEQUENCE</scope>
</reference>
<keyword evidence="12" id="KW-1185">Reference proteome</keyword>
<evidence type="ECO:0000256" key="5">
    <source>
        <dbReference type="ARBA" id="ARBA00023015"/>
    </source>
</evidence>
<evidence type="ECO:0000313" key="12">
    <source>
        <dbReference type="Proteomes" id="UP000677803"/>
    </source>
</evidence>
<keyword evidence="2" id="KW-0217">Developmental protein</keyword>
<comment type="subunit">
    <text evidence="1">Efficient DNA binding requires dimerization with another bHLH protein.</text>
</comment>
<evidence type="ECO:0000256" key="4">
    <source>
        <dbReference type="ARBA" id="ARBA00022902"/>
    </source>
</evidence>